<dbReference type="GeneID" id="114243970"/>
<dbReference type="Proteomes" id="UP000504629">
    <property type="component" value="Unplaced"/>
</dbReference>
<dbReference type="RefSeq" id="XP_028031440.1">
    <property type="nucleotide sequence ID" value="XM_028175639.1"/>
</dbReference>
<sequence>MESQRAAAGRGRSGRAGGQRVRGHHQARPSASESLVTMPIEALPAVLAPVVEIPRSEMWGSNASSPARRDQETPPVPSPALYVECGPSSGASTPTTERPASLSHVSKEARRELIPSSSSSSRSLRDEEIMVLLNYGSEEESEEEEDEETMQRLTVPHSTRMWLDEEDEEVERGEERIPPLPRDNINIEQPPQPLRLSTSTSPTALSPSVALGPTNKFMFEWRTAPMPAIEPDLRREPFSQISGPKVSFATPYDAFIAIWDREIMESIVEETNIYAQQLATVMLETGTIRPHSWITRWQDTDVNELYTYFAIILAMGVFIKSCLTEYWCTAQDVFYTPGFSAQMSYDRFRLLSRCLHFSNNTACDLAMLTRRQVKLYKIQPLIDHLNKKFAELYNLGQNLAVDESLTMWKGWLDTNQFIPQKAATVGIKTYEVCESQSGYLWRFEVHAGHDISASQDDPISGTVPALVLRLLNGLEHKGHTIWMDNFYNSPALARELKTRGFDCVGTLRTNRQFVPYEVTSLTKRDMTVGQVMGCTSGDVDILVWKDKGRVAFISTYHGLASVTFEERLKPTVAYDYNICMGGVDRKDQQLAVYPIERRRTKVWYKRFFRRLLNASVLNSHILHQNQSFSHRKFRTVLITELLSAHRTQPPSTLTPTHVHCPAQYGLTKSGKSDRLRRQCAVCSRRTHTYCKACNVAMCIFTCYETYHTTHRHFTGH</sequence>
<feature type="compositionally biased region" description="Low complexity" evidence="1">
    <location>
        <begin position="1"/>
        <end position="10"/>
    </location>
</feature>
<feature type="region of interest" description="Disordered" evidence="1">
    <location>
        <begin position="1"/>
        <end position="36"/>
    </location>
</feature>
<proteinExistence type="predicted"/>
<gene>
    <name evidence="4" type="primary">LOC114243970</name>
</gene>
<reference evidence="4" key="1">
    <citation type="submission" date="2025-08" db="UniProtKB">
        <authorList>
            <consortium name="RefSeq"/>
        </authorList>
    </citation>
    <scope>IDENTIFICATION</scope>
    <source>
        <tissue evidence="4">Silk gland</tissue>
    </source>
</reference>
<accession>A0A6J2JPD8</accession>
<dbReference type="KEGG" id="bman:114243970"/>
<evidence type="ECO:0000259" key="2">
    <source>
        <dbReference type="Pfam" id="PF13843"/>
    </source>
</evidence>
<organism evidence="3 4">
    <name type="scientific">Bombyx mandarina</name>
    <name type="common">Wild silk moth</name>
    <name type="synonym">Wild silkworm</name>
    <dbReference type="NCBI Taxonomy" id="7092"/>
    <lineage>
        <taxon>Eukaryota</taxon>
        <taxon>Metazoa</taxon>
        <taxon>Ecdysozoa</taxon>
        <taxon>Arthropoda</taxon>
        <taxon>Hexapoda</taxon>
        <taxon>Insecta</taxon>
        <taxon>Pterygota</taxon>
        <taxon>Neoptera</taxon>
        <taxon>Endopterygota</taxon>
        <taxon>Lepidoptera</taxon>
        <taxon>Glossata</taxon>
        <taxon>Ditrysia</taxon>
        <taxon>Bombycoidea</taxon>
        <taxon>Bombycidae</taxon>
        <taxon>Bombycinae</taxon>
        <taxon>Bombyx</taxon>
    </lineage>
</organism>
<dbReference type="InterPro" id="IPR029526">
    <property type="entry name" value="PGBD"/>
</dbReference>
<keyword evidence="3" id="KW-1185">Reference proteome</keyword>
<protein>
    <submittedName>
        <fullName evidence="4">PiggyBac transposable element-derived protein 4-like</fullName>
    </submittedName>
</protein>
<dbReference type="PANTHER" id="PTHR46599:SF3">
    <property type="entry name" value="PIGGYBAC TRANSPOSABLE ELEMENT-DERIVED PROTEIN 4"/>
    <property type="match status" value="1"/>
</dbReference>
<name>A0A6J2JPD8_BOMMA</name>
<dbReference type="CDD" id="cd19757">
    <property type="entry name" value="Bbox1"/>
    <property type="match status" value="1"/>
</dbReference>
<evidence type="ECO:0000313" key="4">
    <source>
        <dbReference type="RefSeq" id="XP_028031440.1"/>
    </source>
</evidence>
<dbReference type="AlphaFoldDB" id="A0A6J2JPD8"/>
<dbReference type="Pfam" id="PF13843">
    <property type="entry name" value="DDE_Tnp_1_7"/>
    <property type="match status" value="1"/>
</dbReference>
<dbReference type="OrthoDB" id="75807at2759"/>
<feature type="region of interest" description="Disordered" evidence="1">
    <location>
        <begin position="167"/>
        <end position="209"/>
    </location>
</feature>
<dbReference type="PANTHER" id="PTHR46599">
    <property type="entry name" value="PIGGYBAC TRANSPOSABLE ELEMENT-DERIVED PROTEIN 4"/>
    <property type="match status" value="1"/>
</dbReference>
<evidence type="ECO:0000313" key="3">
    <source>
        <dbReference type="Proteomes" id="UP000504629"/>
    </source>
</evidence>
<feature type="domain" description="PiggyBac transposable element-derived protein" evidence="2">
    <location>
        <begin position="250"/>
        <end position="620"/>
    </location>
</feature>
<feature type="compositionally biased region" description="Polar residues" evidence="1">
    <location>
        <begin position="89"/>
        <end position="98"/>
    </location>
</feature>
<evidence type="ECO:0000256" key="1">
    <source>
        <dbReference type="SAM" id="MobiDB-lite"/>
    </source>
</evidence>
<feature type="region of interest" description="Disordered" evidence="1">
    <location>
        <begin position="59"/>
        <end position="125"/>
    </location>
</feature>
<feature type="compositionally biased region" description="Low complexity" evidence="1">
    <location>
        <begin position="194"/>
        <end position="208"/>
    </location>
</feature>